<dbReference type="SUPFAM" id="SSF88713">
    <property type="entry name" value="Glycoside hydrolase/deacetylase"/>
    <property type="match status" value="1"/>
</dbReference>
<dbReference type="GO" id="GO:0046872">
    <property type="term" value="F:metal ion binding"/>
    <property type="evidence" value="ECO:0007669"/>
    <property type="project" value="UniProtKB-KW"/>
</dbReference>
<dbReference type="InterPro" id="IPR011330">
    <property type="entry name" value="Glyco_hydro/deAcase_b/a-brl"/>
</dbReference>
<evidence type="ECO:0000256" key="8">
    <source>
        <dbReference type="ARBA" id="ARBA00023136"/>
    </source>
</evidence>
<evidence type="ECO:0000313" key="16">
    <source>
        <dbReference type="Proteomes" id="UP000054248"/>
    </source>
</evidence>
<keyword evidence="4" id="KW-0325">Glycoprotein</keyword>
<dbReference type="PROSITE" id="PS51677">
    <property type="entry name" value="NODB"/>
    <property type="match status" value="1"/>
</dbReference>
<dbReference type="GO" id="GO:0005975">
    <property type="term" value="P:carbohydrate metabolic process"/>
    <property type="evidence" value="ECO:0007669"/>
    <property type="project" value="InterPro"/>
</dbReference>
<evidence type="ECO:0000313" key="15">
    <source>
        <dbReference type="EMBL" id="KIO18309.1"/>
    </source>
</evidence>
<name>A0A0C3PRJ5_9AGAM</name>
<evidence type="ECO:0000313" key="14">
    <source>
        <dbReference type="EMBL" id="KIO17260.1"/>
    </source>
</evidence>
<evidence type="ECO:0000256" key="2">
    <source>
        <dbReference type="ARBA" id="ARBA00004609"/>
    </source>
</evidence>
<reference evidence="14 16" key="1">
    <citation type="submission" date="2014-04" db="EMBL/GenBank/DDBJ databases">
        <authorList>
            <consortium name="DOE Joint Genome Institute"/>
            <person name="Kuo A."/>
            <person name="Girlanda M."/>
            <person name="Perotto S."/>
            <person name="Kohler A."/>
            <person name="Nagy L.G."/>
            <person name="Floudas D."/>
            <person name="Copeland A."/>
            <person name="Barry K.W."/>
            <person name="Cichocki N."/>
            <person name="Veneault-Fourrey C."/>
            <person name="LaButti K."/>
            <person name="Lindquist E.A."/>
            <person name="Lipzen A."/>
            <person name="Lundell T."/>
            <person name="Morin E."/>
            <person name="Murat C."/>
            <person name="Sun H."/>
            <person name="Tunlid A."/>
            <person name="Henrissat B."/>
            <person name="Grigoriev I.V."/>
            <person name="Hibbett D.S."/>
            <person name="Martin F."/>
            <person name="Nordberg H.P."/>
            <person name="Cantor M.N."/>
            <person name="Hua S.X."/>
        </authorList>
    </citation>
    <scope>NUCLEOTIDE SEQUENCE [LARGE SCALE GENOMIC DNA]</scope>
    <source>
        <strain evidence="14 16">MUT 4182</strain>
    </source>
</reference>
<dbReference type="PANTHER" id="PTHR46471:SF2">
    <property type="entry name" value="CHITIN DEACETYLASE-RELATED"/>
    <property type="match status" value="1"/>
</dbReference>
<evidence type="ECO:0000256" key="1">
    <source>
        <dbReference type="ARBA" id="ARBA00001941"/>
    </source>
</evidence>
<dbReference type="EMBL" id="KN823408">
    <property type="protein sequence ID" value="KIO17260.1"/>
    <property type="molecule type" value="Genomic_DNA"/>
</dbReference>
<dbReference type="GO" id="GO:0071555">
    <property type="term" value="P:cell wall organization"/>
    <property type="evidence" value="ECO:0007669"/>
    <property type="project" value="UniProtKB-KW"/>
</dbReference>
<evidence type="ECO:0000256" key="4">
    <source>
        <dbReference type="ARBA" id="ARBA00022622"/>
    </source>
</evidence>
<sequence length="271" mass="29578">MFITSRILAFSLLATLASALPANITGRGPELGDLTEDEALSLVERATLAPVYSKCTTPNTVAITFDDGPYTWTTDIVNTLKTYNAKGTFFVNGNNYECIYSTANEQRLKTAYNAGHQIASHTWGHLDWTTLSKDKLKSEMTKTDTALTKILGVKPAFVRPPYGSYNTASREVAAANGQAIVIWDFDSGDSVGASVAKSEADYKKIADKKPSTILTLNHETYETTAKQVLPYALKTLQAKGYKFVTVAECLGGKNPYLTKTTVGKRDSTWKC</sequence>
<dbReference type="GO" id="GO:0005886">
    <property type="term" value="C:plasma membrane"/>
    <property type="evidence" value="ECO:0007669"/>
    <property type="project" value="UniProtKB-SubCell"/>
</dbReference>
<keyword evidence="6 12" id="KW-0732">Signal</keyword>
<dbReference type="GO" id="GO:0098552">
    <property type="term" value="C:side of membrane"/>
    <property type="evidence" value="ECO:0007669"/>
    <property type="project" value="UniProtKB-KW"/>
</dbReference>
<comment type="cofactor">
    <cofactor evidence="1">
        <name>Co(2+)</name>
        <dbReference type="ChEBI" id="CHEBI:48828"/>
    </cofactor>
</comment>
<organism evidence="14 16">
    <name type="scientific">Tulasnella calospora MUT 4182</name>
    <dbReference type="NCBI Taxonomy" id="1051891"/>
    <lineage>
        <taxon>Eukaryota</taxon>
        <taxon>Fungi</taxon>
        <taxon>Dikarya</taxon>
        <taxon>Basidiomycota</taxon>
        <taxon>Agaricomycotina</taxon>
        <taxon>Agaricomycetes</taxon>
        <taxon>Cantharellales</taxon>
        <taxon>Tulasnellaceae</taxon>
        <taxon>Tulasnella</taxon>
    </lineage>
</organism>
<proteinExistence type="predicted"/>
<evidence type="ECO:0000256" key="5">
    <source>
        <dbReference type="ARBA" id="ARBA00022723"/>
    </source>
</evidence>
<evidence type="ECO:0000256" key="9">
    <source>
        <dbReference type="ARBA" id="ARBA00023277"/>
    </source>
</evidence>
<dbReference type="EMBL" id="KN823296">
    <property type="protein sequence ID" value="KIO18309.1"/>
    <property type="molecule type" value="Genomic_DNA"/>
</dbReference>
<reference evidence="14" key="3">
    <citation type="submission" date="2015-02" db="EMBL/GenBank/DDBJ databases">
        <title>Evolutionary Origins and Diversification of the Mycorrhizal Mutualists.</title>
        <authorList>
            <consortium name="DOE Joint Genome Institute"/>
            <consortium name="Mycorrhizal Genomics Consortium"/>
            <person name="Kohler A."/>
            <person name="Kuo A."/>
            <person name="Nagy L.G."/>
            <person name="Floudas D."/>
            <person name="Copeland A."/>
            <person name="Barry K.W."/>
            <person name="Cichocki N."/>
            <person name="Veneault-Fourrey C."/>
            <person name="LaButti K."/>
            <person name="Lindquist E.A."/>
            <person name="Lipzen A."/>
            <person name="Lundell T."/>
            <person name="Morin E."/>
            <person name="Murat C."/>
            <person name="Riley R."/>
            <person name="Ohm R."/>
            <person name="Sun H."/>
            <person name="Tunlid A."/>
            <person name="Henrissat B."/>
            <person name="Grigoriev I.V."/>
            <person name="Hibbett D.S."/>
            <person name="Martin F."/>
        </authorList>
    </citation>
    <scope>NUCLEOTIDE SEQUENCE</scope>
    <source>
        <strain evidence="14">MUT 4182</strain>
    </source>
</reference>
<gene>
    <name evidence="15" type="ORF">M407DRAFT_32016</name>
    <name evidence="14" type="ORF">M407DRAFT_33089</name>
</gene>
<protein>
    <submittedName>
        <fullName evidence="14">Carbohydrate esterase family 4 protein</fullName>
    </submittedName>
</protein>
<dbReference type="InterPro" id="IPR002509">
    <property type="entry name" value="NODB_dom"/>
</dbReference>
<keyword evidence="11" id="KW-0961">Cell wall biogenesis/degradation</keyword>
<evidence type="ECO:0000256" key="3">
    <source>
        <dbReference type="ARBA" id="ARBA00022475"/>
    </source>
</evidence>
<evidence type="ECO:0000256" key="7">
    <source>
        <dbReference type="ARBA" id="ARBA00022801"/>
    </source>
</evidence>
<keyword evidence="9" id="KW-0119">Carbohydrate metabolism</keyword>
<keyword evidence="3" id="KW-1003">Cell membrane</keyword>
<feature type="signal peptide" evidence="12">
    <location>
        <begin position="1"/>
        <end position="19"/>
    </location>
</feature>
<evidence type="ECO:0000256" key="10">
    <source>
        <dbReference type="ARBA" id="ARBA00023288"/>
    </source>
</evidence>
<dbReference type="HOGENOM" id="CLU_021264_11_2_1"/>
<dbReference type="PANTHER" id="PTHR46471">
    <property type="entry name" value="CHITIN DEACETYLASE"/>
    <property type="match status" value="1"/>
</dbReference>
<dbReference type="OrthoDB" id="2125469at2759"/>
<dbReference type="CDD" id="cd10951">
    <property type="entry name" value="CE4_ClCDA_like"/>
    <property type="match status" value="1"/>
</dbReference>
<dbReference type="Pfam" id="PF01522">
    <property type="entry name" value="Polysacc_deac_1"/>
    <property type="match status" value="1"/>
</dbReference>
<keyword evidence="5" id="KW-0479">Metal-binding</keyword>
<keyword evidence="7" id="KW-0378">Hydrolase</keyword>
<reference evidence="16" key="2">
    <citation type="submission" date="2015-01" db="EMBL/GenBank/DDBJ databases">
        <title>Evolutionary Origins and Diversification of the Mycorrhizal Mutualists.</title>
        <authorList>
            <consortium name="DOE Joint Genome Institute"/>
            <consortium name="Mycorrhizal Genomics Consortium"/>
            <person name="Kohler A."/>
            <person name="Kuo A."/>
            <person name="Nagy L.G."/>
            <person name="Floudas D."/>
            <person name="Copeland A."/>
            <person name="Barry K.W."/>
            <person name="Cichocki N."/>
            <person name="Veneault-Fourrey C."/>
            <person name="LaButti K."/>
            <person name="Lindquist E.A."/>
            <person name="Lipzen A."/>
            <person name="Lundell T."/>
            <person name="Morin E."/>
            <person name="Murat C."/>
            <person name="Riley R."/>
            <person name="Ohm R."/>
            <person name="Sun H."/>
            <person name="Tunlid A."/>
            <person name="Henrissat B."/>
            <person name="Grigoriev I.V."/>
            <person name="Hibbett D.S."/>
            <person name="Martin F."/>
        </authorList>
    </citation>
    <scope>NUCLEOTIDE SEQUENCE [LARGE SCALE GENOMIC DNA]</scope>
    <source>
        <strain evidence="15 16">MUT 4182</strain>
    </source>
</reference>
<feature type="chain" id="PRO_5007392548" evidence="12">
    <location>
        <begin position="20"/>
        <end position="271"/>
    </location>
</feature>
<dbReference type="STRING" id="1051891.A0A0C3PRJ5"/>
<comment type="subcellular location">
    <subcellularLocation>
        <location evidence="2">Cell membrane</location>
        <topology evidence="2">Lipid-anchor</topology>
        <topology evidence="2">GPI-anchor</topology>
    </subcellularLocation>
</comment>
<feature type="domain" description="NodB homology" evidence="13">
    <location>
        <begin position="59"/>
        <end position="244"/>
    </location>
</feature>
<dbReference type="GO" id="GO:0016810">
    <property type="term" value="F:hydrolase activity, acting on carbon-nitrogen (but not peptide) bonds"/>
    <property type="evidence" value="ECO:0007669"/>
    <property type="project" value="InterPro"/>
</dbReference>
<keyword evidence="10" id="KW-0449">Lipoprotein</keyword>
<keyword evidence="16" id="KW-1185">Reference proteome</keyword>
<evidence type="ECO:0000259" key="13">
    <source>
        <dbReference type="PROSITE" id="PS51677"/>
    </source>
</evidence>
<dbReference type="Gene3D" id="3.20.20.370">
    <property type="entry name" value="Glycoside hydrolase/deacetylase"/>
    <property type="match status" value="1"/>
</dbReference>
<evidence type="ECO:0000256" key="11">
    <source>
        <dbReference type="ARBA" id="ARBA00023316"/>
    </source>
</evidence>
<keyword evidence="8" id="KW-0472">Membrane</keyword>
<accession>A0A0C3PRJ5</accession>
<evidence type="ECO:0000256" key="6">
    <source>
        <dbReference type="ARBA" id="ARBA00022729"/>
    </source>
</evidence>
<dbReference type="Proteomes" id="UP000054248">
    <property type="component" value="Unassembled WGS sequence"/>
</dbReference>
<dbReference type="AlphaFoldDB" id="A0A0C3PRJ5"/>
<keyword evidence="4" id="KW-0336">GPI-anchor</keyword>
<evidence type="ECO:0000256" key="12">
    <source>
        <dbReference type="SAM" id="SignalP"/>
    </source>
</evidence>